<keyword evidence="2" id="KW-1185">Reference proteome</keyword>
<gene>
    <name evidence="1" type="ORF">F53441_11102</name>
</gene>
<dbReference type="AlphaFoldDB" id="A0A8H4NN33"/>
<dbReference type="Proteomes" id="UP000605986">
    <property type="component" value="Unassembled WGS sequence"/>
</dbReference>
<organism evidence="1 2">
    <name type="scientific">Fusarium austroafricanum</name>
    <dbReference type="NCBI Taxonomy" id="2364996"/>
    <lineage>
        <taxon>Eukaryota</taxon>
        <taxon>Fungi</taxon>
        <taxon>Dikarya</taxon>
        <taxon>Ascomycota</taxon>
        <taxon>Pezizomycotina</taxon>
        <taxon>Sordariomycetes</taxon>
        <taxon>Hypocreomycetidae</taxon>
        <taxon>Hypocreales</taxon>
        <taxon>Nectriaceae</taxon>
        <taxon>Fusarium</taxon>
        <taxon>Fusarium concolor species complex</taxon>
    </lineage>
</organism>
<evidence type="ECO:0000313" key="2">
    <source>
        <dbReference type="Proteomes" id="UP000605986"/>
    </source>
</evidence>
<accession>A0A8H4NN33</accession>
<protein>
    <submittedName>
        <fullName evidence="1">Uncharacterized protein</fullName>
    </submittedName>
</protein>
<dbReference type="OrthoDB" id="10025998at2759"/>
<dbReference type="EMBL" id="JAADJG010000548">
    <property type="protein sequence ID" value="KAF4444539.1"/>
    <property type="molecule type" value="Genomic_DNA"/>
</dbReference>
<evidence type="ECO:0000313" key="1">
    <source>
        <dbReference type="EMBL" id="KAF4444539.1"/>
    </source>
</evidence>
<reference evidence="1" key="1">
    <citation type="submission" date="2020-01" db="EMBL/GenBank/DDBJ databases">
        <title>Identification and distribution of gene clusters putatively required for synthesis of sphingolipid metabolism inhibitors in phylogenetically diverse species of the filamentous fungus Fusarium.</title>
        <authorList>
            <person name="Kim H.-S."/>
            <person name="Busman M."/>
            <person name="Brown D.W."/>
            <person name="Divon H."/>
            <person name="Uhlig S."/>
            <person name="Proctor R.H."/>
        </authorList>
    </citation>
    <scope>NUCLEOTIDE SEQUENCE</scope>
    <source>
        <strain evidence="1">NRRL 53441</strain>
    </source>
</reference>
<proteinExistence type="predicted"/>
<name>A0A8H4NN33_9HYPO</name>
<comment type="caution">
    <text evidence="1">The sequence shown here is derived from an EMBL/GenBank/DDBJ whole genome shotgun (WGS) entry which is preliminary data.</text>
</comment>
<sequence>MFRSQLGRCNAMLSGSFALNFFQMCNKEVTGLDIFVSEGSNADQFTDYLERSEGYGSDTEAETMIRSGVYSRTSQPNIKIRITRTPGSPIQTILTSSSTTAYINVIAWNKAYSIFPRQTLIKHKFFPLRSPDDDFGTELSELSLQGWTARDIIWPDHDKEKLHDVVGIRRIGDKSSLIIPLDTESLVTQSVPDHVIELSQFEIPESSRNNQFGPLASQSSAPMSTFLQIRAKNLSSPVLRYAYTTADTGWRGFVVERLQRWAWLELYKVKREDRPLQDQWSRPLVSDVSITPDSELPQSWDYADDQMMAWYQLWERLNTKRTTAGG</sequence>